<evidence type="ECO:0000259" key="1">
    <source>
        <dbReference type="Pfam" id="PF06378"/>
    </source>
</evidence>
<dbReference type="EMBL" id="CAJVCE010000016">
    <property type="protein sequence ID" value="CAG7651566.1"/>
    <property type="molecule type" value="Genomic_DNA"/>
</dbReference>
<organism evidence="2 3">
    <name type="scientific">Paenibacillus allorhizosphaerae</name>
    <dbReference type="NCBI Taxonomy" id="2849866"/>
    <lineage>
        <taxon>Bacteria</taxon>
        <taxon>Bacillati</taxon>
        <taxon>Bacillota</taxon>
        <taxon>Bacilli</taxon>
        <taxon>Bacillales</taxon>
        <taxon>Paenibacillaceae</taxon>
        <taxon>Paenibacillus</taxon>
    </lineage>
</organism>
<keyword evidence="3" id="KW-1185">Reference proteome</keyword>
<protein>
    <recommendedName>
        <fullName evidence="1">SSAP RNA binding domain-containing protein</fullName>
    </recommendedName>
</protein>
<evidence type="ECO:0000313" key="2">
    <source>
        <dbReference type="EMBL" id="CAG7651566.1"/>
    </source>
</evidence>
<gene>
    <name evidence="2" type="ORF">PAECIP111802_04996</name>
</gene>
<dbReference type="InterPro" id="IPR009425">
    <property type="entry name" value="DSRM_SSAP"/>
</dbReference>
<sequence>MDTFKHLSSVDVGSFIEQKHNSLNYVSWVHAYSELRRLYPDSTYEIVRYPDERGNFVLPYLRTEIGYFVEVAVTVNGDRRSSVLPVMDEFGGTLFEPTAMDINTSIQRCLVKAIALHGLGLYVYAGEEFPMMFPDGDHALPKKDSDEMPIPVYKDLHAIQGPGGCYYVMDLQIGEKIIEVAVVGELMQLLDEIGLSQGDPCEVYYEEIAGKFVATNIQKAS</sequence>
<dbReference type="RefSeq" id="WP_218101246.1">
    <property type="nucleotide sequence ID" value="NZ_CAJVCE010000016.1"/>
</dbReference>
<evidence type="ECO:0000313" key="3">
    <source>
        <dbReference type="Proteomes" id="UP000730618"/>
    </source>
</evidence>
<comment type="caution">
    <text evidence="2">The sequence shown here is derived from an EMBL/GenBank/DDBJ whole genome shotgun (WGS) entry which is preliminary data.</text>
</comment>
<proteinExistence type="predicted"/>
<dbReference type="Pfam" id="PF06378">
    <property type="entry name" value="SSAP_Sak"/>
    <property type="match status" value="1"/>
</dbReference>
<feature type="domain" description="SSAP RNA binding" evidence="1">
    <location>
        <begin position="3"/>
        <end position="132"/>
    </location>
</feature>
<accession>A0ABM8VNK2</accession>
<name>A0ABM8VNK2_9BACL</name>
<dbReference type="Proteomes" id="UP000730618">
    <property type="component" value="Unassembled WGS sequence"/>
</dbReference>
<reference evidence="2 3" key="1">
    <citation type="submission" date="2021-06" db="EMBL/GenBank/DDBJ databases">
        <authorList>
            <person name="Criscuolo A."/>
        </authorList>
    </citation>
    <scope>NUCLEOTIDE SEQUENCE [LARGE SCALE GENOMIC DNA]</scope>
    <source>
        <strain evidence="3">CIP 111802</strain>
    </source>
</reference>